<dbReference type="EMBL" id="HG718861">
    <property type="protein sequence ID" value="CDJ56285.1"/>
    <property type="molecule type" value="Genomic_DNA"/>
</dbReference>
<evidence type="ECO:0000256" key="2">
    <source>
        <dbReference type="SAM" id="Phobius"/>
    </source>
</evidence>
<keyword evidence="2" id="KW-1133">Transmembrane helix</keyword>
<keyword evidence="4" id="KW-1185">Reference proteome</keyword>
<keyword evidence="2" id="KW-0812">Transmembrane</keyword>
<reference evidence="3" key="2">
    <citation type="submission" date="2013-10" db="EMBL/GenBank/DDBJ databases">
        <authorList>
            <person name="Aslett M."/>
        </authorList>
    </citation>
    <scope>NUCLEOTIDE SEQUENCE [LARGE SCALE GENOMIC DNA]</scope>
    <source>
        <strain evidence="3">Weybridge</strain>
    </source>
</reference>
<dbReference type="OrthoDB" id="348023at2759"/>
<evidence type="ECO:0008006" key="5">
    <source>
        <dbReference type="Google" id="ProtNLM"/>
    </source>
</evidence>
<feature type="transmembrane region" description="Helical" evidence="2">
    <location>
        <begin position="7"/>
        <end position="27"/>
    </location>
</feature>
<evidence type="ECO:0000313" key="4">
    <source>
        <dbReference type="Proteomes" id="UP000030763"/>
    </source>
</evidence>
<evidence type="ECO:0000313" key="3">
    <source>
        <dbReference type="EMBL" id="CDJ56285.1"/>
    </source>
</evidence>
<feature type="compositionally biased region" description="Polar residues" evidence="1">
    <location>
        <begin position="245"/>
        <end position="260"/>
    </location>
</feature>
<feature type="compositionally biased region" description="Basic and acidic residues" evidence="1">
    <location>
        <begin position="202"/>
        <end position="214"/>
    </location>
</feature>
<sequence length="881" mass="97848">MASKKLYFGILLVRSCFWLFVAVWSAGKQSACLSNTPGEVQEGSAELQVSNGSPPDTLTRLHARAVSQMGAIDNEFDTGLVWKKRFHLIALSVLFLAVLRAISIRRERETKRRAQREFRLPTKEPLFDAELEEGLLPSDEKARNHVVLPVEEPPKEISVPRARHRPQDKSLPKEPPKGPDAGRRQAEESEGELAKTTITVGRETRKEGPKERFTPEVPEMPATPQLPTNAGEEAEGERREEEKSVQQPDPLQHAQPNTQPSLPPFPEPSEVVLPLDVPEVVFAGHAVPTEPVSVQPDELQQQGPIVLLEDDDEVQELRAKRSTVTNLLEVAVKLVDELPPGEAQRTVDKLKADIETAEQAEIMYDSAKSYRDPNIVSIREQTLNALKSSLEKARGALLQLSTLAKQHGEEVHAYCSDTVSFTDTSELREQLKESLEAASIKLCIETLSSLGRTSITLQQESEDTAKLLNSAKFVDACVPEDFVQLYGALAAMNFRKKTLERLASLDIELNKDLLSMHRAWLMGKLQAERIPLEMDASLVQGLHGLLLQSRPSYSKQSAAGTTGEVMQRIKELIIGQHQDLDALNTAHDIPGVTAAYERAKSSNQEIKVLLQTQKMQLQGVLRRQPLSKAEAAFVSQRMEKIAETAVENSEESWRFAQSFFAEVSGNTQKVEAYPADGKASLEKVASKLKGSAVGNGTTNTVKKYFAEPLSQIEVAAKDHLARTQEMLELAKQARKYKLDKEELGSSALDTKTNLRVKAATTNADAALFLLRFRYFNSLSKEIEGLGGTLRTISASRFRPTSSGWVEVERLMDRFDEEKAKARAAQNLDVIPGCVEAMMQSSLQIWTLLERERLEQLDGAVRKPRLSLHGALRDEDGHLNAQ</sequence>
<dbReference type="AlphaFoldDB" id="U6M3K8"/>
<gene>
    <name evidence="3" type="ORF">EMWEY_00016290</name>
</gene>
<keyword evidence="2" id="KW-0472">Membrane</keyword>
<organism evidence="3 4">
    <name type="scientific">Eimeria maxima</name>
    <name type="common">Coccidian parasite</name>
    <dbReference type="NCBI Taxonomy" id="5804"/>
    <lineage>
        <taxon>Eukaryota</taxon>
        <taxon>Sar</taxon>
        <taxon>Alveolata</taxon>
        <taxon>Apicomplexa</taxon>
        <taxon>Conoidasida</taxon>
        <taxon>Coccidia</taxon>
        <taxon>Eucoccidiorida</taxon>
        <taxon>Eimeriorina</taxon>
        <taxon>Eimeriidae</taxon>
        <taxon>Eimeria</taxon>
    </lineage>
</organism>
<feature type="compositionally biased region" description="Basic and acidic residues" evidence="1">
    <location>
        <begin position="165"/>
        <end position="187"/>
    </location>
</feature>
<accession>U6M3K8</accession>
<proteinExistence type="predicted"/>
<dbReference type="Proteomes" id="UP000030763">
    <property type="component" value="Unassembled WGS sequence"/>
</dbReference>
<protein>
    <recommendedName>
        <fullName evidence="5">Transmembrane protein</fullName>
    </recommendedName>
</protein>
<dbReference type="RefSeq" id="XP_013332935.1">
    <property type="nucleotide sequence ID" value="XM_013477481.1"/>
</dbReference>
<feature type="region of interest" description="Disordered" evidence="1">
    <location>
        <begin position="133"/>
        <end position="270"/>
    </location>
</feature>
<reference evidence="3" key="1">
    <citation type="submission" date="2013-10" db="EMBL/GenBank/DDBJ databases">
        <title>Genomic analysis of the causative agents of coccidiosis in chickens.</title>
        <authorList>
            <person name="Reid A.J."/>
            <person name="Blake D."/>
            <person name="Billington K."/>
            <person name="Browne H."/>
            <person name="Dunn M."/>
            <person name="Hung S."/>
            <person name="Kawahara F."/>
            <person name="Miranda-Saavedra D."/>
            <person name="Mourier T."/>
            <person name="Nagra H."/>
            <person name="Otto T.D."/>
            <person name="Rawlings N."/>
            <person name="Sanchez A."/>
            <person name="Sanders M."/>
            <person name="Subramaniam C."/>
            <person name="Tay Y."/>
            <person name="Dear P."/>
            <person name="Doerig C."/>
            <person name="Gruber A."/>
            <person name="Parkinson J."/>
            <person name="Shirley M."/>
            <person name="Wan K.L."/>
            <person name="Berriman M."/>
            <person name="Tomley F."/>
            <person name="Pain A."/>
        </authorList>
    </citation>
    <scope>NUCLEOTIDE SEQUENCE [LARGE SCALE GENOMIC DNA]</scope>
    <source>
        <strain evidence="3">Weybridge</strain>
    </source>
</reference>
<dbReference type="GeneID" id="25335615"/>
<dbReference type="VEuPathDB" id="ToxoDB:EMWEY_00016290"/>
<name>U6M3K8_EIMMA</name>
<evidence type="ECO:0000256" key="1">
    <source>
        <dbReference type="SAM" id="MobiDB-lite"/>
    </source>
</evidence>